<dbReference type="Proteomes" id="UP001077662">
    <property type="component" value="Unassembled WGS sequence"/>
</dbReference>
<dbReference type="AlphaFoldDB" id="A0AAP3DHN9"/>
<dbReference type="RefSeq" id="WP_258433862.1">
    <property type="nucleotide sequence ID" value="NZ_JANSGW010000017.1"/>
</dbReference>
<dbReference type="Pfam" id="PF06054">
    <property type="entry name" value="CoiA_nuc"/>
    <property type="match status" value="1"/>
</dbReference>
<evidence type="ECO:0000313" key="2">
    <source>
        <dbReference type="EMBL" id="MCZ0808031.1"/>
    </source>
</evidence>
<evidence type="ECO:0000313" key="3">
    <source>
        <dbReference type="Proteomes" id="UP001077662"/>
    </source>
</evidence>
<dbReference type="InterPro" id="IPR010330">
    <property type="entry name" value="CoiA_nuc"/>
</dbReference>
<accession>A0AAP3DHN9</accession>
<feature type="domain" description="Competence protein CoiA nuclease-like" evidence="1">
    <location>
        <begin position="73"/>
        <end position="151"/>
    </location>
</feature>
<dbReference type="EMBL" id="JAPTNE010000017">
    <property type="protein sequence ID" value="MCZ0808031.1"/>
    <property type="molecule type" value="Genomic_DNA"/>
</dbReference>
<comment type="caution">
    <text evidence="2">The sequence shown here is derived from an EMBL/GenBank/DDBJ whole genome shotgun (WGS) entry which is preliminary data.</text>
</comment>
<proteinExistence type="predicted"/>
<evidence type="ECO:0000259" key="1">
    <source>
        <dbReference type="Pfam" id="PF06054"/>
    </source>
</evidence>
<organism evidence="2 3">
    <name type="scientific">Brevibacillus laterosporus</name>
    <name type="common">Bacillus laterosporus</name>
    <dbReference type="NCBI Taxonomy" id="1465"/>
    <lineage>
        <taxon>Bacteria</taxon>
        <taxon>Bacillati</taxon>
        <taxon>Bacillota</taxon>
        <taxon>Bacilli</taxon>
        <taxon>Bacillales</taxon>
        <taxon>Paenibacillaceae</taxon>
        <taxon>Brevibacillus</taxon>
    </lineage>
</organism>
<reference evidence="2" key="1">
    <citation type="submission" date="2022-09" db="EMBL/GenBank/DDBJ databases">
        <title>Genome analysis and characterization of larvicidal activity of Brevibacillus strains.</title>
        <authorList>
            <person name="Patrusheva E.V."/>
            <person name="Izotova A.O."/>
            <person name="Toshchakov S.V."/>
            <person name="Sineoky S.P."/>
        </authorList>
    </citation>
    <scope>NUCLEOTIDE SEQUENCE</scope>
    <source>
        <strain evidence="2">VKPM_B-13247</strain>
    </source>
</reference>
<gene>
    <name evidence="2" type="ORF">O0554_14120</name>
</gene>
<sequence length="153" mass="18074">MFKAKVLNDNTIINLKSKYWSDKRESLKKMNRNQGFVCQSCLKKVVLAWAANPKTAPHFRHNPKNIDCDQNDESTKHAKGKELIYQYFVKKYKNIAEEIDIEHHIPQTGQIADVYIKFKNGQEWAIEYQRSNMSLDTLIRRRELYAKANIRDI</sequence>
<name>A0AAP3DHN9_BRELA</name>
<protein>
    <submittedName>
        <fullName evidence="2">Competence protein CoiA</fullName>
    </submittedName>
</protein>